<evidence type="ECO:0000313" key="2">
    <source>
        <dbReference type="EMBL" id="KAF3833367.1"/>
    </source>
</evidence>
<feature type="compositionally biased region" description="Acidic residues" evidence="1">
    <location>
        <begin position="337"/>
        <end position="346"/>
    </location>
</feature>
<sequence length="423" mass="46695">MIPGLSAEPPPPQEEGSSKEMNCLSLSRYWAYSSMSLCPAPSTQRGSTARGQRSYMARPWEKSITSSSVPWITSTGDATLDTFYVLWVELCKAPYSAEHTICSLIILAHNWVEQLSLAVPFCSDRVSVCTEYVGSGGRKASLAAMRLGQGGQQNNQHSSPREKPFILGPSYCDLLPFEEVFVQCRHKVIPFAKSPPQTLCLDVQPSYRVLGCDYSIFQWVQNFRTSEETYTYLCNKCHGEAYDDEWDAAAAAESGVAVAQGAEEEGRDIREGLMRSFNSNTFIVLIVPFLLGPVQLLLGPVQLLLGPVQLLLGPVQLLLGPGACAAADGPKDTRDTDMDDTDILDEDNGKKKKAKGSTELSRAKKQKLHPEPCDSSHDSDERGVLTTCPWVMVLTKIAKHGFWKVKLLVLISIHSLFFILKRQ</sequence>
<protein>
    <submittedName>
        <fullName evidence="2">Uncharacterized protein</fullName>
    </submittedName>
</protein>
<reference evidence="2 3" key="1">
    <citation type="submission" date="2020-03" db="EMBL/GenBank/DDBJ databases">
        <title>Dissostichus mawsoni Genome sequencing and assembly.</title>
        <authorList>
            <person name="Park H."/>
        </authorList>
    </citation>
    <scope>NUCLEOTIDE SEQUENCE [LARGE SCALE GENOMIC DNA]</scope>
    <source>
        <strain evidence="2">DM0001</strain>
        <tissue evidence="2">Muscle</tissue>
    </source>
</reference>
<evidence type="ECO:0000313" key="3">
    <source>
        <dbReference type="Proteomes" id="UP000518266"/>
    </source>
</evidence>
<feature type="compositionally biased region" description="Basic and acidic residues" evidence="1">
    <location>
        <begin position="368"/>
        <end position="381"/>
    </location>
</feature>
<dbReference type="AlphaFoldDB" id="A0A7J5X9U5"/>
<organism evidence="2 3">
    <name type="scientific">Dissostichus mawsoni</name>
    <name type="common">Antarctic cod</name>
    <dbReference type="NCBI Taxonomy" id="36200"/>
    <lineage>
        <taxon>Eukaryota</taxon>
        <taxon>Metazoa</taxon>
        <taxon>Chordata</taxon>
        <taxon>Craniata</taxon>
        <taxon>Vertebrata</taxon>
        <taxon>Euteleostomi</taxon>
        <taxon>Actinopterygii</taxon>
        <taxon>Neopterygii</taxon>
        <taxon>Teleostei</taxon>
        <taxon>Neoteleostei</taxon>
        <taxon>Acanthomorphata</taxon>
        <taxon>Eupercaria</taxon>
        <taxon>Perciformes</taxon>
        <taxon>Notothenioidei</taxon>
        <taxon>Nototheniidae</taxon>
        <taxon>Dissostichus</taxon>
    </lineage>
</organism>
<dbReference type="Proteomes" id="UP000518266">
    <property type="component" value="Unassembled WGS sequence"/>
</dbReference>
<name>A0A7J5X9U5_DISMA</name>
<keyword evidence="3" id="KW-1185">Reference proteome</keyword>
<dbReference type="EMBL" id="JAAKFY010000027">
    <property type="protein sequence ID" value="KAF3833367.1"/>
    <property type="molecule type" value="Genomic_DNA"/>
</dbReference>
<feature type="region of interest" description="Disordered" evidence="1">
    <location>
        <begin position="327"/>
        <end position="381"/>
    </location>
</feature>
<proteinExistence type="predicted"/>
<comment type="caution">
    <text evidence="2">The sequence shown here is derived from an EMBL/GenBank/DDBJ whole genome shotgun (WGS) entry which is preliminary data.</text>
</comment>
<gene>
    <name evidence="2" type="ORF">F7725_027032</name>
</gene>
<accession>A0A7J5X9U5</accession>
<evidence type="ECO:0000256" key="1">
    <source>
        <dbReference type="SAM" id="MobiDB-lite"/>
    </source>
</evidence>